<proteinExistence type="predicted"/>
<feature type="transmembrane region" description="Helical" evidence="1">
    <location>
        <begin position="12"/>
        <end position="33"/>
    </location>
</feature>
<evidence type="ECO:0000313" key="3">
    <source>
        <dbReference type="Proteomes" id="UP000245762"/>
    </source>
</evidence>
<reference evidence="2 3" key="1">
    <citation type="submission" date="2018-05" db="EMBL/GenBank/DDBJ databases">
        <title>Complete genome sequence of Flagellimonas aquimarina ECD12 isolated from seaweed Ecklonia cava.</title>
        <authorList>
            <person name="Choi S."/>
            <person name="Seong C."/>
        </authorList>
    </citation>
    <scope>NUCLEOTIDE SEQUENCE [LARGE SCALE GENOMIC DNA]</scope>
    <source>
        <strain evidence="2 3">ECD12</strain>
    </source>
</reference>
<dbReference type="AlphaFoldDB" id="A0A316KYC1"/>
<dbReference type="OrthoDB" id="1202835at2"/>
<keyword evidence="1" id="KW-0812">Transmembrane</keyword>
<protein>
    <submittedName>
        <fullName evidence="2">Uncharacterized protein</fullName>
    </submittedName>
</protein>
<gene>
    <name evidence="2" type="ORF">DKG77_07340</name>
</gene>
<comment type="caution">
    <text evidence="2">The sequence shown here is derived from an EMBL/GenBank/DDBJ whole genome shotgun (WGS) entry which is preliminary data.</text>
</comment>
<keyword evidence="1" id="KW-1133">Transmembrane helix</keyword>
<organism evidence="2 3">
    <name type="scientific">Flagellimonas aquimarina</name>
    <dbReference type="NCBI Taxonomy" id="2201895"/>
    <lineage>
        <taxon>Bacteria</taxon>
        <taxon>Pseudomonadati</taxon>
        <taxon>Bacteroidota</taxon>
        <taxon>Flavobacteriia</taxon>
        <taxon>Flavobacteriales</taxon>
        <taxon>Flavobacteriaceae</taxon>
        <taxon>Flagellimonas</taxon>
    </lineage>
</organism>
<evidence type="ECO:0000313" key="2">
    <source>
        <dbReference type="EMBL" id="PWL38098.1"/>
    </source>
</evidence>
<evidence type="ECO:0000256" key="1">
    <source>
        <dbReference type="SAM" id="Phobius"/>
    </source>
</evidence>
<feature type="transmembrane region" description="Helical" evidence="1">
    <location>
        <begin position="39"/>
        <end position="56"/>
    </location>
</feature>
<accession>A0A316KYC1</accession>
<dbReference type="EMBL" id="QGEG01000002">
    <property type="protein sequence ID" value="PWL38098.1"/>
    <property type="molecule type" value="Genomic_DNA"/>
</dbReference>
<sequence length="60" mass="6989">MFRNFIERVGVMNCIMLLVVVSIIIVAEVLFLQGKKMDAIFIAFWAPTILGFMNYLKYKK</sequence>
<name>A0A316KYC1_9FLAO</name>
<keyword evidence="3" id="KW-1185">Reference proteome</keyword>
<keyword evidence="1" id="KW-0472">Membrane</keyword>
<dbReference type="Proteomes" id="UP000245762">
    <property type="component" value="Unassembled WGS sequence"/>
</dbReference>